<keyword evidence="2 7" id="KW-0813">Transport</keyword>
<dbReference type="InterPro" id="IPR011662">
    <property type="entry name" value="Secretin/TonB_short_N"/>
</dbReference>
<dbReference type="Pfam" id="PF13715">
    <property type="entry name" value="CarbopepD_reg_2"/>
    <property type="match status" value="1"/>
</dbReference>
<sequence length="1145" mass="126043">MKLNSTGSKQSVRSLLGIQTLLMLLFMQFSWAKNGAAQEMLNQRITISVENERIESVISKLEKSANISFLYSREIIRSQRKISFEAENKPLSAVLDGILQPLGLKYEVSGDKIVLKRQLNTSEAQVEEATASATTVADAEIDVSGTVTDNTGTGLPGVSILVKGTQTGTTTDADGKYKLSVADNASVLIFSFVGYISQEVAVGGKSTIDVQLLTDDRALEELVVVGYGTQKKANLTGAVSTIDSKAIENRPSSNLATGMQGVTPGLVVTRQTGQPGRENINIQIRGATSANGNVNPLVLLDGVSVPISTMQTMNPNDVENISVLKDAAAAAIYGAQAAGGVILITTKKGKSGKVTFDYLGQQGIDWSLNVPGRMSLLDEALFSNLARANSGSAPEYTDEEIQRIRDRVPYVVNPADTSSYLYYNQDPIADQILRKYSSMSTHNITARGGTEKLNFLISGGYYNKQGVFKVGPDSYDRYNVRMNLGAQLTKHLSLDSRLSYTNDKARSASVEVNGGGLIYQVYRFRTRNPFFTPEGRYNSANNTWAVLESGGYNENRRNYFDGVFTLTAANFIKGLQIRAIAGTQYRRGDREAFSRTVPLWSKSKVAGYVNQVNGYNITDDVTKNTNLQALVNYDFSVGKDHNFGLFAGYQWEDFRTDTLFTGATNLVSNDLPTLNLGDDKTKSNRQIIATYAFQSVFGRFNYNYKNKYLLEATIRLDESSKLAPGLRKKVFPAASAGWNVHQENWFATAMPFFSEFKLRASWGRLGGALGSTIGYYDYLSQLSRNNNLVLGDSRTSYINQGSIPSAALSWETIETTNFGIDIGLLQNRLQFSGDYYVKYNRNMLTPQQLPATIGVGTPRKNNGELKSWGWETELRFRDKIGKDFNYSVAVNFSDNNNKLLNFSGTTVVGAGTNRLIEGYALNSIWGYQTAGYFATADEVKGWAFQDNRAGAGDVKYVDLNDDKRLSVGKGTVADHGDLVLLGTTAPRYLFGVTLGASWKGFDFSAFFQGVGKRSYRANPESIAPLLVTWKQAMGIHSDYWTPEHTDALFPRPYTGGTHNYLASDKWTLDASYVRLKNIQLGYTIPSRITERIKVSRARLFFSGQDILTISGLGKFQGYFDPETRDGVENDYPFFATASVGVNVSF</sequence>
<evidence type="ECO:0000256" key="1">
    <source>
        <dbReference type="ARBA" id="ARBA00004571"/>
    </source>
</evidence>
<dbReference type="SUPFAM" id="SSF56935">
    <property type="entry name" value="Porins"/>
    <property type="match status" value="1"/>
</dbReference>
<keyword evidence="6 7" id="KW-0998">Cell outer membrane</keyword>
<name>A0A1G6Y0G8_9BACT</name>
<dbReference type="OrthoDB" id="9768177at2"/>
<evidence type="ECO:0000256" key="3">
    <source>
        <dbReference type="ARBA" id="ARBA00022452"/>
    </source>
</evidence>
<dbReference type="GO" id="GO:0009279">
    <property type="term" value="C:cell outer membrane"/>
    <property type="evidence" value="ECO:0007669"/>
    <property type="project" value="UniProtKB-SubCell"/>
</dbReference>
<organism evidence="9 10">
    <name type="scientific">Dyadobacter soli</name>
    <dbReference type="NCBI Taxonomy" id="659014"/>
    <lineage>
        <taxon>Bacteria</taxon>
        <taxon>Pseudomonadati</taxon>
        <taxon>Bacteroidota</taxon>
        <taxon>Cytophagia</taxon>
        <taxon>Cytophagales</taxon>
        <taxon>Spirosomataceae</taxon>
        <taxon>Dyadobacter</taxon>
    </lineage>
</organism>
<evidence type="ECO:0000313" key="10">
    <source>
        <dbReference type="Proteomes" id="UP000198748"/>
    </source>
</evidence>
<dbReference type="InterPro" id="IPR037066">
    <property type="entry name" value="Plug_dom_sf"/>
</dbReference>
<dbReference type="InterPro" id="IPR036942">
    <property type="entry name" value="Beta-barrel_TonB_sf"/>
</dbReference>
<dbReference type="Gene3D" id="3.55.50.30">
    <property type="match status" value="1"/>
</dbReference>
<dbReference type="Pfam" id="PF07715">
    <property type="entry name" value="Plug"/>
    <property type="match status" value="1"/>
</dbReference>
<comment type="similarity">
    <text evidence="7">Belongs to the TonB-dependent receptor family.</text>
</comment>
<dbReference type="NCBIfam" id="TIGR04056">
    <property type="entry name" value="OMP_RagA_SusC"/>
    <property type="match status" value="1"/>
</dbReference>
<keyword evidence="10" id="KW-1185">Reference proteome</keyword>
<dbReference type="Pfam" id="PF07660">
    <property type="entry name" value="STN"/>
    <property type="match status" value="1"/>
</dbReference>
<dbReference type="EMBL" id="FNAN01000002">
    <property type="protein sequence ID" value="SDD83126.1"/>
    <property type="molecule type" value="Genomic_DNA"/>
</dbReference>
<dbReference type="SMART" id="SM00965">
    <property type="entry name" value="STN"/>
    <property type="match status" value="1"/>
</dbReference>
<dbReference type="FunFam" id="2.170.130.10:FF:000003">
    <property type="entry name" value="SusC/RagA family TonB-linked outer membrane protein"/>
    <property type="match status" value="1"/>
</dbReference>
<dbReference type="InterPro" id="IPR008969">
    <property type="entry name" value="CarboxyPept-like_regulatory"/>
</dbReference>
<dbReference type="InterPro" id="IPR023996">
    <property type="entry name" value="TonB-dep_OMP_SusC/RagA"/>
</dbReference>
<dbReference type="Gene3D" id="2.60.40.1120">
    <property type="entry name" value="Carboxypeptidase-like, regulatory domain"/>
    <property type="match status" value="1"/>
</dbReference>
<reference evidence="10" key="1">
    <citation type="submission" date="2016-10" db="EMBL/GenBank/DDBJ databases">
        <authorList>
            <person name="Varghese N."/>
            <person name="Submissions S."/>
        </authorList>
    </citation>
    <scope>NUCLEOTIDE SEQUENCE [LARGE SCALE GENOMIC DNA]</scope>
    <source>
        <strain evidence="10">DSM 25329</strain>
    </source>
</reference>
<protein>
    <submittedName>
        <fullName evidence="9">TonB-linked outer membrane protein, SusC/RagA family</fullName>
    </submittedName>
</protein>
<proteinExistence type="inferred from homology"/>
<dbReference type="STRING" id="659014.SAMN04487996_102294"/>
<keyword evidence="5 7" id="KW-0472">Membrane</keyword>
<evidence type="ECO:0000256" key="7">
    <source>
        <dbReference type="PROSITE-ProRule" id="PRU01360"/>
    </source>
</evidence>
<feature type="domain" description="Secretin/TonB short N-terminal" evidence="8">
    <location>
        <begin position="67"/>
        <end position="118"/>
    </location>
</feature>
<dbReference type="RefSeq" id="WP_090146827.1">
    <property type="nucleotide sequence ID" value="NZ_FNAN01000002.1"/>
</dbReference>
<comment type="subcellular location">
    <subcellularLocation>
        <location evidence="1 7">Cell outer membrane</location>
        <topology evidence="1 7">Multi-pass membrane protein</topology>
    </subcellularLocation>
</comment>
<evidence type="ECO:0000256" key="6">
    <source>
        <dbReference type="ARBA" id="ARBA00023237"/>
    </source>
</evidence>
<dbReference type="AlphaFoldDB" id="A0A1G6Y0G8"/>
<dbReference type="NCBIfam" id="TIGR04057">
    <property type="entry name" value="SusC_RagA_signa"/>
    <property type="match status" value="1"/>
</dbReference>
<evidence type="ECO:0000256" key="5">
    <source>
        <dbReference type="ARBA" id="ARBA00023136"/>
    </source>
</evidence>
<dbReference type="Gene3D" id="2.40.170.20">
    <property type="entry name" value="TonB-dependent receptor, beta-barrel domain"/>
    <property type="match status" value="1"/>
</dbReference>
<keyword evidence="4 7" id="KW-0812">Transmembrane</keyword>
<accession>A0A1G6Y0G8</accession>
<dbReference type="SUPFAM" id="SSF49464">
    <property type="entry name" value="Carboxypeptidase regulatory domain-like"/>
    <property type="match status" value="1"/>
</dbReference>
<evidence type="ECO:0000256" key="2">
    <source>
        <dbReference type="ARBA" id="ARBA00022448"/>
    </source>
</evidence>
<dbReference type="InterPro" id="IPR012910">
    <property type="entry name" value="Plug_dom"/>
</dbReference>
<dbReference type="Proteomes" id="UP000198748">
    <property type="component" value="Unassembled WGS sequence"/>
</dbReference>
<dbReference type="Gene3D" id="2.170.130.10">
    <property type="entry name" value="TonB-dependent receptor, plug domain"/>
    <property type="match status" value="1"/>
</dbReference>
<evidence type="ECO:0000259" key="8">
    <source>
        <dbReference type="SMART" id="SM00965"/>
    </source>
</evidence>
<dbReference type="PROSITE" id="PS52016">
    <property type="entry name" value="TONB_DEPENDENT_REC_3"/>
    <property type="match status" value="1"/>
</dbReference>
<keyword evidence="3 7" id="KW-1134">Transmembrane beta strand</keyword>
<dbReference type="InterPro" id="IPR023997">
    <property type="entry name" value="TonB-dep_OMP_SusC/RagA_CS"/>
</dbReference>
<evidence type="ECO:0000256" key="4">
    <source>
        <dbReference type="ARBA" id="ARBA00022692"/>
    </source>
</evidence>
<gene>
    <name evidence="9" type="ORF">SAMN04487996_102294</name>
</gene>
<evidence type="ECO:0000313" key="9">
    <source>
        <dbReference type="EMBL" id="SDD83126.1"/>
    </source>
</evidence>
<dbReference type="InterPro" id="IPR039426">
    <property type="entry name" value="TonB-dep_rcpt-like"/>
</dbReference>